<dbReference type="EnsemblPlants" id="ONIVA11G04850.1">
    <property type="protein sequence ID" value="ONIVA11G04850.1"/>
    <property type="gene ID" value="ONIVA11G04850"/>
</dbReference>
<evidence type="ECO:0000313" key="1">
    <source>
        <dbReference type="EnsemblPlants" id="ONIVA11G04850.1"/>
    </source>
</evidence>
<proteinExistence type="predicted"/>
<protein>
    <submittedName>
        <fullName evidence="1">Uncharacterized protein</fullName>
    </submittedName>
</protein>
<dbReference type="HOGENOM" id="CLU_2240886_0_0_1"/>
<keyword evidence="2" id="KW-1185">Reference proteome</keyword>
<organism evidence="1">
    <name type="scientific">Oryza nivara</name>
    <name type="common">Indian wild rice</name>
    <name type="synonym">Oryza sativa f. spontanea</name>
    <dbReference type="NCBI Taxonomy" id="4536"/>
    <lineage>
        <taxon>Eukaryota</taxon>
        <taxon>Viridiplantae</taxon>
        <taxon>Streptophyta</taxon>
        <taxon>Embryophyta</taxon>
        <taxon>Tracheophyta</taxon>
        <taxon>Spermatophyta</taxon>
        <taxon>Magnoliopsida</taxon>
        <taxon>Liliopsida</taxon>
        <taxon>Poales</taxon>
        <taxon>Poaceae</taxon>
        <taxon>BOP clade</taxon>
        <taxon>Oryzoideae</taxon>
        <taxon>Oryzeae</taxon>
        <taxon>Oryzinae</taxon>
        <taxon>Oryza</taxon>
    </lineage>
</organism>
<dbReference type="AlphaFoldDB" id="A0A0E0IYX0"/>
<evidence type="ECO:0000313" key="2">
    <source>
        <dbReference type="Proteomes" id="UP000006591"/>
    </source>
</evidence>
<name>A0A0E0IYX0_ORYNI</name>
<dbReference type="Gramene" id="ONIVA11G04850.1">
    <property type="protein sequence ID" value="ONIVA11G04850.1"/>
    <property type="gene ID" value="ONIVA11G04850"/>
</dbReference>
<reference evidence="1" key="1">
    <citation type="submission" date="2015-04" db="UniProtKB">
        <authorList>
            <consortium name="EnsemblPlants"/>
        </authorList>
    </citation>
    <scope>IDENTIFICATION</scope>
    <source>
        <strain evidence="1">SL10</strain>
    </source>
</reference>
<reference evidence="1" key="2">
    <citation type="submission" date="2018-04" db="EMBL/GenBank/DDBJ databases">
        <title>OnivRS2 (Oryza nivara Reference Sequence Version 2).</title>
        <authorList>
            <person name="Zhang J."/>
            <person name="Kudrna D."/>
            <person name="Lee S."/>
            <person name="Talag J."/>
            <person name="Rajasekar S."/>
            <person name="Welchert J."/>
            <person name="Hsing Y.-I."/>
            <person name="Wing R.A."/>
        </authorList>
    </citation>
    <scope>NUCLEOTIDE SEQUENCE [LARGE SCALE GENOMIC DNA]</scope>
    <source>
        <strain evidence="1">SL10</strain>
    </source>
</reference>
<sequence>MAGAPSAVVVPVQSPTILCADDGRIFHLSCTQERGGIAMCMACIRPDHVAGAEEEFTYEVKVRTACQRLHACTPWTRQLHRANLRHVQPDVPIAPVPSCGPCCQQRGD</sequence>
<accession>A0A0E0IYX0</accession>
<dbReference type="Proteomes" id="UP000006591">
    <property type="component" value="Chromosome 11"/>
</dbReference>